<dbReference type="GO" id="GO:0005576">
    <property type="term" value="C:extracellular region"/>
    <property type="evidence" value="ECO:0007669"/>
    <property type="project" value="UniProtKB-SubCell"/>
</dbReference>
<dbReference type="GO" id="GO:0005509">
    <property type="term" value="F:calcium ion binding"/>
    <property type="evidence" value="ECO:0007669"/>
    <property type="project" value="InterPro"/>
</dbReference>
<evidence type="ECO:0000256" key="3">
    <source>
        <dbReference type="SAM" id="MobiDB-lite"/>
    </source>
</evidence>
<dbReference type="SUPFAM" id="SSF51120">
    <property type="entry name" value="beta-Roll"/>
    <property type="match status" value="11"/>
</dbReference>
<gene>
    <name evidence="4" type="ORF">G3A44_09895</name>
</gene>
<evidence type="ECO:0000313" key="4">
    <source>
        <dbReference type="EMBL" id="NDY91499.1"/>
    </source>
</evidence>
<dbReference type="InterPro" id="IPR001343">
    <property type="entry name" value="Hemolysn_Ca-bd"/>
</dbReference>
<dbReference type="Pfam" id="PF00353">
    <property type="entry name" value="HemolysinCabind"/>
    <property type="match status" value="15"/>
</dbReference>
<reference evidence="4 5" key="1">
    <citation type="submission" date="2020-02" db="EMBL/GenBank/DDBJ databases">
        <title>Ideonella bacterium strain TBM-1.</title>
        <authorList>
            <person name="Chen W.-M."/>
        </authorList>
    </citation>
    <scope>NUCLEOTIDE SEQUENCE [LARGE SCALE GENOMIC DNA]</scope>
    <source>
        <strain evidence="4 5">TBM-1</strain>
    </source>
</reference>
<dbReference type="RefSeq" id="WP_163457357.1">
    <property type="nucleotide sequence ID" value="NZ_JAAGOH010000010.1"/>
</dbReference>
<dbReference type="PROSITE" id="PS00330">
    <property type="entry name" value="HEMOLYSIN_CALCIUM"/>
    <property type="match status" value="10"/>
</dbReference>
<proteinExistence type="predicted"/>
<accession>A0A7C9TIR0</accession>
<dbReference type="EMBL" id="JAAGOH010000010">
    <property type="protein sequence ID" value="NDY91499.1"/>
    <property type="molecule type" value="Genomic_DNA"/>
</dbReference>
<name>A0A7C9TIR0_9BURK</name>
<evidence type="ECO:0000313" key="5">
    <source>
        <dbReference type="Proteomes" id="UP000484255"/>
    </source>
</evidence>
<dbReference type="InterPro" id="IPR018511">
    <property type="entry name" value="Hemolysin-typ_Ca-bd_CS"/>
</dbReference>
<keyword evidence="5" id="KW-1185">Reference proteome</keyword>
<comment type="caution">
    <text evidence="4">The sequence shown here is derived from an EMBL/GenBank/DDBJ whole genome shotgun (WGS) entry which is preliminary data.</text>
</comment>
<evidence type="ECO:0000256" key="2">
    <source>
        <dbReference type="ARBA" id="ARBA00022525"/>
    </source>
</evidence>
<dbReference type="InterPro" id="IPR011049">
    <property type="entry name" value="Serralysin-like_metalloprot_C"/>
</dbReference>
<protein>
    <submittedName>
        <fullName evidence="4">Calcium-binding protein</fullName>
    </submittedName>
</protein>
<feature type="region of interest" description="Disordered" evidence="3">
    <location>
        <begin position="168"/>
        <end position="188"/>
    </location>
</feature>
<dbReference type="Proteomes" id="UP000484255">
    <property type="component" value="Unassembled WGS sequence"/>
</dbReference>
<feature type="region of interest" description="Disordered" evidence="3">
    <location>
        <begin position="1"/>
        <end position="20"/>
    </location>
</feature>
<keyword evidence="2" id="KW-0964">Secreted</keyword>
<dbReference type="PRINTS" id="PR00313">
    <property type="entry name" value="CABNDNGRPT"/>
</dbReference>
<feature type="compositionally biased region" description="Basic and acidic residues" evidence="3">
    <location>
        <begin position="170"/>
        <end position="179"/>
    </location>
</feature>
<dbReference type="InterPro" id="IPR050557">
    <property type="entry name" value="RTX_toxin/Mannuronan_C5-epim"/>
</dbReference>
<comment type="subcellular location">
    <subcellularLocation>
        <location evidence="1">Secreted</location>
    </subcellularLocation>
</comment>
<dbReference type="PANTHER" id="PTHR38340:SF1">
    <property type="entry name" value="S-LAYER PROTEIN"/>
    <property type="match status" value="1"/>
</dbReference>
<dbReference type="Gene3D" id="2.150.10.10">
    <property type="entry name" value="Serralysin-like metalloprotease, C-terminal"/>
    <property type="match status" value="8"/>
</dbReference>
<sequence>MRTLTAPHAPQALPGTPRTGTEAADVLHGTLGDDWLQGGGGDDWLDGGLGNDLLEGGEGHDQLRDGGGLDTLVGGAGNDLYRVTATTTQLVEQAGQGHDVVVAAVDWTLGEALEELRLTASATALNGTGNALDNRLLGNALDNVLLGLGGHDALWGADGADTLSGGAGRDTLDGGRGDDLLSGGADDDTYRVDSVGDLVQESADRGHDTVRASVDYTLGQHLEDLVLTGTARLATGNALDNLLTGNGQDNLLTGGAGRDTLEGAGGHDTLVGGEGDDYYRLRGLPDEVVELAGQGTDTVESNVSHVLAEAVENLVLTSAALRGTGNALDNHLTGTAGANVLDGGAGVDTLVGGAGNDLYLVDDTADQVIERAGEGWDKVRSSVSYTLGEHLERLVLTGTAYQAIGNALDNQLKGNEVGNLLDGGAGRDTLTGGLGDDLYRVDDTGDVVEEGVGEGEDTVEASVDWTLGSGVEHLQLTGAAVTGTGHAGDNHLRGNAGDNLLSGLEGHDLLQGDGGDDVLQGGTGNDTLAGEAGVDLLIGGGGDDIYTLDDDDDLVVERTSEGRDTVVYGVAGGAWTLAAQVENLILTGTALTGRGNALDNQLTGNAQDNLLQGDAGHDTLDGGAGADTLDGGSGDDLLFVDHTAEEVRGGDGDDTVQASVAWALGADLENLVLTGNDDLTGTGNTLDNRITGNDGANTLDGGAGADTLDGGTGNDLFIVDTADDQVLDAGGQDTVRASASYTLGEDVEVLELTGGASLSGTGNALANLIQGNDGDNTLDGGAGADLLYGGLGNDLYLADDTGDLVGWDAGGQDTVQASVDHTLGVGVETLILTHGAQTGIGNALDNLIVGTDGDNTLDGSLGQDTLRGGLGNDTYVVDDNVDIVIDDGGEDTIVSKLFGINLNLHSWPGIENVRLHEVWFHPVSAHAMYPMNATGDQGNNQLWGNSIGNSLYGMGGDDSLYGGDGADELEEYSGANLLDGGGGDDILRVECSNNTLLGGDGRDQLYVRYGASGAQWLDGGEGNDRLIIQEASAGRMTLEGGLGDDDYHLSGAPALLTDIGGHDTVAVLDFDWVLPEGIDNVELDSSGARHEITGNALNNRIDGSYFGDDLAGAEGDDLLVGHNGDDLLSGGTGQDTLSGGEGRNTLVGGAGSDLIQLWDGQPDTVVLNDTGGHDTVTGFHPQAVLALDAVTLRLGNGDAVVDSGTVQAQGQGFSSQAEVVIFSQAAASLAAQDAADFLGSADGAFVQSDARVFVVNDGTDTGVYLFQSADSDATVSASELTLLATLSGTVTVDLPNLVFSV</sequence>
<organism evidence="4 5">
    <name type="scientific">Ideonella livida</name>
    <dbReference type="NCBI Taxonomy" id="2707176"/>
    <lineage>
        <taxon>Bacteria</taxon>
        <taxon>Pseudomonadati</taxon>
        <taxon>Pseudomonadota</taxon>
        <taxon>Betaproteobacteria</taxon>
        <taxon>Burkholderiales</taxon>
        <taxon>Sphaerotilaceae</taxon>
        <taxon>Ideonella</taxon>
    </lineage>
</organism>
<dbReference type="PANTHER" id="PTHR38340">
    <property type="entry name" value="S-LAYER PROTEIN"/>
    <property type="match status" value="1"/>
</dbReference>
<evidence type="ECO:0000256" key="1">
    <source>
        <dbReference type="ARBA" id="ARBA00004613"/>
    </source>
</evidence>